<dbReference type="SUPFAM" id="SSF82829">
    <property type="entry name" value="MesJ substrate recognition domain-like"/>
    <property type="match status" value="1"/>
</dbReference>
<dbReference type="GO" id="GO:0006400">
    <property type="term" value="P:tRNA modification"/>
    <property type="evidence" value="ECO:0007669"/>
    <property type="project" value="UniProtKB-UniRule"/>
</dbReference>
<dbReference type="InterPro" id="IPR011063">
    <property type="entry name" value="TilS/TtcA_N"/>
</dbReference>
<dbReference type="PANTHER" id="PTHR43033">
    <property type="entry name" value="TRNA(ILE)-LYSIDINE SYNTHASE-RELATED"/>
    <property type="match status" value="1"/>
</dbReference>
<dbReference type="SMART" id="SM00977">
    <property type="entry name" value="TilS_C"/>
    <property type="match status" value="1"/>
</dbReference>
<dbReference type="InterPro" id="IPR012795">
    <property type="entry name" value="tRNA_Ile_lys_synt_N"/>
</dbReference>
<protein>
    <recommendedName>
        <fullName evidence="8">tRNA(Ile)-lysidine synthase</fullName>
        <ecNumber evidence="8">6.3.4.19</ecNumber>
    </recommendedName>
    <alternativeName>
        <fullName evidence="8">tRNA(Ile)-2-lysyl-cytidine synthase</fullName>
    </alternativeName>
    <alternativeName>
        <fullName evidence="8">tRNA(Ile)-lysidine synthetase</fullName>
    </alternativeName>
</protein>
<dbReference type="Gene3D" id="3.50.40.10">
    <property type="entry name" value="Phenylalanyl-trna Synthetase, Chain B, domain 3"/>
    <property type="match status" value="1"/>
</dbReference>
<comment type="catalytic activity">
    <reaction evidence="7 8">
        <text>cytidine(34) in tRNA(Ile2) + L-lysine + ATP = lysidine(34) in tRNA(Ile2) + AMP + diphosphate + H(+)</text>
        <dbReference type="Rhea" id="RHEA:43744"/>
        <dbReference type="Rhea" id="RHEA-COMP:10625"/>
        <dbReference type="Rhea" id="RHEA-COMP:10670"/>
        <dbReference type="ChEBI" id="CHEBI:15378"/>
        <dbReference type="ChEBI" id="CHEBI:30616"/>
        <dbReference type="ChEBI" id="CHEBI:32551"/>
        <dbReference type="ChEBI" id="CHEBI:33019"/>
        <dbReference type="ChEBI" id="CHEBI:82748"/>
        <dbReference type="ChEBI" id="CHEBI:83665"/>
        <dbReference type="ChEBI" id="CHEBI:456215"/>
        <dbReference type="EC" id="6.3.4.19"/>
    </reaction>
</comment>
<reference evidence="10 11" key="1">
    <citation type="submission" date="2016-09" db="EMBL/GenBank/DDBJ databases">
        <authorList>
            <person name="Capua I."/>
            <person name="De Benedictis P."/>
            <person name="Joannis T."/>
            <person name="Lombin L.H."/>
            <person name="Cattoli G."/>
        </authorList>
    </citation>
    <scope>NUCLEOTIDE SEQUENCE [LARGE SCALE GENOMIC DNA]</scope>
    <source>
        <strain evidence="10 11">GluBS11</strain>
    </source>
</reference>
<dbReference type="EC" id="6.3.4.19" evidence="8"/>
<dbReference type="AlphaFoldDB" id="A0A1D3TYP8"/>
<dbReference type="NCBIfam" id="TIGR02433">
    <property type="entry name" value="lysidine_TilS_C"/>
    <property type="match status" value="1"/>
</dbReference>
<dbReference type="Pfam" id="PF01171">
    <property type="entry name" value="ATP_bind_3"/>
    <property type="match status" value="1"/>
</dbReference>
<dbReference type="InterPro" id="IPR014729">
    <property type="entry name" value="Rossmann-like_a/b/a_fold"/>
</dbReference>
<feature type="domain" description="Lysidine-tRNA(Ile) synthetase C-terminal" evidence="9">
    <location>
        <begin position="396"/>
        <end position="468"/>
    </location>
</feature>
<evidence type="ECO:0000256" key="6">
    <source>
        <dbReference type="ARBA" id="ARBA00022840"/>
    </source>
</evidence>
<comment type="function">
    <text evidence="8">Ligates lysine onto the cytidine present at position 34 of the AUA codon-specific tRNA(Ile) that contains the anticodon CAU, in an ATP-dependent manner. Cytidine is converted to lysidine, thus changing the amino acid specificity of the tRNA from methionine to isoleucine.</text>
</comment>
<evidence type="ECO:0000313" key="10">
    <source>
        <dbReference type="EMBL" id="SCP99582.1"/>
    </source>
</evidence>
<evidence type="ECO:0000256" key="5">
    <source>
        <dbReference type="ARBA" id="ARBA00022741"/>
    </source>
</evidence>
<accession>A0A1D3TYP8</accession>
<dbReference type="InterPro" id="IPR012094">
    <property type="entry name" value="tRNA_Ile_lys_synt"/>
</dbReference>
<dbReference type="HAMAP" id="MF_01161">
    <property type="entry name" value="tRNA_Ile_lys_synt"/>
    <property type="match status" value="1"/>
</dbReference>
<keyword evidence="3 8" id="KW-0436">Ligase</keyword>
<proteinExistence type="inferred from homology"/>
<evidence type="ECO:0000256" key="1">
    <source>
        <dbReference type="ARBA" id="ARBA00004496"/>
    </source>
</evidence>
<comment type="subcellular location">
    <subcellularLocation>
        <location evidence="1 8">Cytoplasm</location>
    </subcellularLocation>
</comment>
<sequence length="477" mass="54339">MVNKVLSYIREFGLLEAGDRVVTGVSGGADSVCLLFMLLEISRKIPIEIFVVHVEHGMRGDESLEDAKFVETLCSENGIGYRLFSVNINETSKKEKISLEEAGRIARYDAFSQIVSEWGGSRIAVAHNRNDNAETVLLNLFRGTGVKGLCGIPPKRGNIIRPLLCLTRAEIEAYLSERKISYRSDYTNFEDDYTRNKIRLNILPYVEETINSRALDHISEASKYLRQAEEFIEKNALAAYDRCVVEEPSGNVIMLEAFEQQETIIQEYIMRMSIEKVLNRLKNISGRNIEDVLGLKGRQVGRYVTLPDGLIARRGYNEIFIEKKPEGLPQARHGRQKAAGERVPEVQIEVLVPGTCRCESLGMDIEFSLITRAENQQIPEKTYTKWFDYDKIKFNLQLRTRKSGDYIQVNSVGARKKLKAYLIDEKIPAEERDRILLLADGSHILWVFGHRISEAYKVTEETKRILIVRINGGKENV</sequence>
<dbReference type="CDD" id="cd01992">
    <property type="entry name" value="TilS_N"/>
    <property type="match status" value="1"/>
</dbReference>
<organism evidence="10 11">
    <name type="scientific">Anaerobium acetethylicum</name>
    <dbReference type="NCBI Taxonomy" id="1619234"/>
    <lineage>
        <taxon>Bacteria</taxon>
        <taxon>Bacillati</taxon>
        <taxon>Bacillota</taxon>
        <taxon>Clostridia</taxon>
        <taxon>Lachnospirales</taxon>
        <taxon>Lachnospiraceae</taxon>
        <taxon>Anaerobium</taxon>
    </lineage>
</organism>
<feature type="binding site" evidence="8">
    <location>
        <begin position="26"/>
        <end position="31"/>
    </location>
    <ligand>
        <name>ATP</name>
        <dbReference type="ChEBI" id="CHEBI:30616"/>
    </ligand>
</feature>
<dbReference type="NCBIfam" id="TIGR02432">
    <property type="entry name" value="lysidine_TilS_N"/>
    <property type="match status" value="1"/>
</dbReference>
<evidence type="ECO:0000259" key="9">
    <source>
        <dbReference type="SMART" id="SM00977"/>
    </source>
</evidence>
<evidence type="ECO:0000256" key="4">
    <source>
        <dbReference type="ARBA" id="ARBA00022694"/>
    </source>
</evidence>
<dbReference type="GO" id="GO:0032267">
    <property type="term" value="F:tRNA(Ile)-lysidine synthase activity"/>
    <property type="evidence" value="ECO:0007669"/>
    <property type="project" value="UniProtKB-EC"/>
</dbReference>
<evidence type="ECO:0000256" key="7">
    <source>
        <dbReference type="ARBA" id="ARBA00048539"/>
    </source>
</evidence>
<keyword evidence="6 8" id="KW-0067">ATP-binding</keyword>
<dbReference type="Pfam" id="PF11734">
    <property type="entry name" value="TilS_C"/>
    <property type="match status" value="1"/>
</dbReference>
<dbReference type="SUPFAM" id="SSF52402">
    <property type="entry name" value="Adenine nucleotide alpha hydrolases-like"/>
    <property type="match status" value="1"/>
</dbReference>
<evidence type="ECO:0000256" key="8">
    <source>
        <dbReference type="HAMAP-Rule" id="MF_01161"/>
    </source>
</evidence>
<evidence type="ECO:0000256" key="3">
    <source>
        <dbReference type="ARBA" id="ARBA00022598"/>
    </source>
</evidence>
<dbReference type="STRING" id="1619234.SAMN05421730_10479"/>
<keyword evidence="2 8" id="KW-0963">Cytoplasm</keyword>
<dbReference type="GO" id="GO:0005737">
    <property type="term" value="C:cytoplasm"/>
    <property type="evidence" value="ECO:0007669"/>
    <property type="project" value="UniProtKB-SubCell"/>
</dbReference>
<dbReference type="PANTHER" id="PTHR43033:SF1">
    <property type="entry name" value="TRNA(ILE)-LYSIDINE SYNTHASE-RELATED"/>
    <property type="match status" value="1"/>
</dbReference>
<keyword evidence="5 8" id="KW-0547">Nucleotide-binding</keyword>
<dbReference type="EMBL" id="FMKA01000047">
    <property type="protein sequence ID" value="SCP99582.1"/>
    <property type="molecule type" value="Genomic_DNA"/>
</dbReference>
<name>A0A1D3TYP8_9FIRM</name>
<keyword evidence="4 8" id="KW-0819">tRNA processing</keyword>
<comment type="similarity">
    <text evidence="8">Belongs to the tRNA(Ile)-lysidine synthase family.</text>
</comment>
<dbReference type="Gene3D" id="3.40.50.620">
    <property type="entry name" value="HUPs"/>
    <property type="match status" value="1"/>
</dbReference>
<keyword evidence="11" id="KW-1185">Reference proteome</keyword>
<dbReference type="GO" id="GO:0005524">
    <property type="term" value="F:ATP binding"/>
    <property type="evidence" value="ECO:0007669"/>
    <property type="project" value="UniProtKB-UniRule"/>
</dbReference>
<dbReference type="SUPFAM" id="SSF56037">
    <property type="entry name" value="PheT/TilS domain"/>
    <property type="match status" value="1"/>
</dbReference>
<evidence type="ECO:0000313" key="11">
    <source>
        <dbReference type="Proteomes" id="UP000199315"/>
    </source>
</evidence>
<dbReference type="Proteomes" id="UP000199315">
    <property type="component" value="Unassembled WGS sequence"/>
</dbReference>
<dbReference type="InterPro" id="IPR020825">
    <property type="entry name" value="Phe-tRNA_synthase-like_B3/B4"/>
</dbReference>
<evidence type="ECO:0000256" key="2">
    <source>
        <dbReference type="ARBA" id="ARBA00022490"/>
    </source>
</evidence>
<dbReference type="InterPro" id="IPR012796">
    <property type="entry name" value="Lysidine-tRNA-synth_C"/>
</dbReference>
<gene>
    <name evidence="8" type="primary">tilS</name>
    <name evidence="10" type="ORF">SAMN05421730_10479</name>
</gene>
<comment type="domain">
    <text evidence="8">The N-terminal region contains the highly conserved SGGXDS motif, predicted to be a P-loop motif involved in ATP binding.</text>
</comment>